<keyword evidence="6" id="KW-0697">Rotamase</keyword>
<dbReference type="Pfam" id="PF00149">
    <property type="entry name" value="Metallophos"/>
    <property type="match status" value="1"/>
</dbReference>
<dbReference type="Proteomes" id="UP000777482">
    <property type="component" value="Unassembled WGS sequence"/>
</dbReference>
<dbReference type="PANTHER" id="PTHR10340">
    <property type="entry name" value="SPHINGOMYELIN PHOSPHODIESTERASE"/>
    <property type="match status" value="1"/>
</dbReference>
<dbReference type="InterPro" id="IPR020892">
    <property type="entry name" value="Cyclophilin-type_PPIase_CS"/>
</dbReference>
<feature type="transmembrane region" description="Helical" evidence="10">
    <location>
        <begin position="100"/>
        <end position="117"/>
    </location>
</feature>
<gene>
    <name evidence="12" type="ORF">C6P46_003606</name>
</gene>
<evidence type="ECO:0000256" key="4">
    <source>
        <dbReference type="ARBA" id="ARBA00022737"/>
    </source>
</evidence>
<sequence>MPTARSTSPPLQPWTPRPNPNPNERTRLLRSPQPSPLIKPVRPRSIRSIASHATHDSHSHSRQGSPDPSSASDISDRRVAADDRTSLVVPKPKRTLRSRLLFATIVVLLAVCVYASFVDDFMGDVEATISCGTCIALLAPLQALARIGDDAFVDLFVGFCTKLGIEDADVCAGAVGTQAPILAHDLRSITLASPAAKNFCTTIFGLCPLPNTIPHTVNVTERPAEALEDPHFRVAAATRHHRRAAARKKWTSRGREPFQIVHISDVHVDRQYTPGAATDCTKVICCRDYGPHTVGPQVKYPAGPCDAPPALVESMFRAIDRSVSNVFLRTSFTGGTCSAPIHGPFSSTFAPRRFVPNRKFSIFTGDVVESAVWAVERPVVTNDLELWHQDMQPVSYPVIGNHDVAPVNAFPRSTSPSAHASDWVYELTARDWQKWIGHHAANQVRNRSGCYARVHPGTDLKIISLNTNYWYKQNFWLYDSDVPVWDPNGILSWLADELDLAEKAGQRAWIIGHMPFGKVDAMRDQSNYANQIFQRYHDTIAAHFYGHSHVDEFEIAYPDYDNRTAETANGIAYISGALTPTSGNPVFRVYDIDPDTYEVMDFVPYYANKTDPQFQVDPIWKPYYSARQSYNSYLEPPHPAEASLNATFWHRVTEVFERNETVFQLFNTRLSRGGKIEDCSGGLCRKNTICMLRSMRSESNCAVIKPGLSFKDQKRDTDAVTEPQRDEERDPQIWALDHPEERYTQSRQHDYFACEGPGLAKEFGQGEALGVSGRSKVLQLSHTSTVETDKAPLENAAPAEESDDDDDVGPMPMPAGADGPTAAKRRRTLKHEKLYLDHLPAADRYNRSLMHRDTLVHVAVTKTNFVLTASVDGILKFWKKRPVGVEFVKLYRTHLSPILAVPVSDDGKSCASLGADSGGRTAEGLEVKGSAKVFDVENFDMINILKLPYVPRAACWIHGRNEGRILLAISDFDSAAIRIYDGRGDGKPLHTLTALHRSSVHLMTYNTRYRTVISADVSGMIEYWSPDEPFGLPDHLEWTSKAQTGLYEFKKTKTTPIALTLSPTNDSFAILSLPDLRLTTFNFLTGRLHRAYDESLTAVQEMQQAGTSGVALDSMEFGRRLAVERELEKLSLDAVKEGIVGSSASIGQPVWDESGKFVLYPTLLGIKVVNTVTNKVARILGKDETVRFTNIALYQGETEKKGVTTIAMVTSENPLLQKKEEQEPTLFCTAWKRPRFYLFTREEPEDKDGERDIYNEKPTRDEMTIAAPATSAAGPLARRGVIHTTKGDIHIELYPEHVPKTVENFVGLSKKHYYDDVIFHRVIPKFMLQTGDPLGDGTGGESLWGSTFEDEFHPLLKHDRPYMLSMANAGPKTNGSQFFITTVPCPWLDNKHSVFGRATAGFDVIHAIENVRTDKGDKPLDEIKISSITLEG</sequence>
<dbReference type="GO" id="GO:0003755">
    <property type="term" value="F:peptidyl-prolyl cis-trans isomerase activity"/>
    <property type="evidence" value="ECO:0007669"/>
    <property type="project" value="UniProtKB-KW"/>
</dbReference>
<dbReference type="CDD" id="cd00842">
    <property type="entry name" value="MPP_ASMase"/>
    <property type="match status" value="1"/>
</dbReference>
<protein>
    <recommendedName>
        <fullName evidence="2">peptidylprolyl isomerase</fullName>
        <ecNumber evidence="2">5.2.1.8</ecNumber>
    </recommendedName>
</protein>
<dbReference type="InterPro" id="IPR036322">
    <property type="entry name" value="WD40_repeat_dom_sf"/>
</dbReference>
<dbReference type="InterPro" id="IPR029052">
    <property type="entry name" value="Metallo-depent_PP-like"/>
</dbReference>
<dbReference type="InterPro" id="IPR004843">
    <property type="entry name" value="Calcineurin-like_PHP"/>
</dbReference>
<feature type="domain" description="PPIase cyclophilin-type" evidence="11">
    <location>
        <begin position="1287"/>
        <end position="1430"/>
    </location>
</feature>
<dbReference type="SUPFAM" id="SSF50978">
    <property type="entry name" value="WD40 repeat-like"/>
    <property type="match status" value="1"/>
</dbReference>
<dbReference type="EMBL" id="PUHQ01000003">
    <property type="protein sequence ID" value="KAG0666896.1"/>
    <property type="molecule type" value="Genomic_DNA"/>
</dbReference>
<keyword evidence="5" id="KW-0378">Hydrolase</keyword>
<dbReference type="GO" id="GO:0005634">
    <property type="term" value="C:nucleus"/>
    <property type="evidence" value="ECO:0007669"/>
    <property type="project" value="UniProtKB-ARBA"/>
</dbReference>
<dbReference type="SUPFAM" id="SSF50891">
    <property type="entry name" value="Cyclophilin-like"/>
    <property type="match status" value="1"/>
</dbReference>
<accession>A0A9P7BAB1</accession>
<evidence type="ECO:0000256" key="8">
    <source>
        <dbReference type="ARBA" id="ARBA00023235"/>
    </source>
</evidence>
<name>A0A9P7BAB1_RHOMI</name>
<feature type="region of interest" description="Disordered" evidence="9">
    <location>
        <begin position="782"/>
        <end position="822"/>
    </location>
</feature>
<keyword evidence="4" id="KW-0677">Repeat</keyword>
<keyword evidence="10" id="KW-1133">Transmembrane helix</keyword>
<dbReference type="SUPFAM" id="SSF56300">
    <property type="entry name" value="Metallo-dependent phosphatases"/>
    <property type="match status" value="1"/>
</dbReference>
<dbReference type="Gene3D" id="2.40.100.10">
    <property type="entry name" value="Cyclophilin-like"/>
    <property type="match status" value="1"/>
</dbReference>
<evidence type="ECO:0000256" key="10">
    <source>
        <dbReference type="SAM" id="Phobius"/>
    </source>
</evidence>
<dbReference type="InterPro" id="IPR029000">
    <property type="entry name" value="Cyclophilin-like_dom_sf"/>
</dbReference>
<keyword evidence="3" id="KW-0853">WD repeat</keyword>
<feature type="compositionally biased region" description="Pro residues" evidence="9">
    <location>
        <begin position="10"/>
        <end position="21"/>
    </location>
</feature>
<dbReference type="PROSITE" id="PS00170">
    <property type="entry name" value="CSA_PPIASE_1"/>
    <property type="match status" value="1"/>
</dbReference>
<keyword evidence="8" id="KW-0413">Isomerase</keyword>
<dbReference type="CDD" id="cd01927">
    <property type="entry name" value="cyclophilin_WD40"/>
    <property type="match status" value="1"/>
</dbReference>
<dbReference type="InterPro" id="IPR001680">
    <property type="entry name" value="WD40_rpt"/>
</dbReference>
<organism evidence="12 13">
    <name type="scientific">Rhodotorula mucilaginosa</name>
    <name type="common">Yeast</name>
    <name type="synonym">Rhodotorula rubra</name>
    <dbReference type="NCBI Taxonomy" id="5537"/>
    <lineage>
        <taxon>Eukaryota</taxon>
        <taxon>Fungi</taxon>
        <taxon>Dikarya</taxon>
        <taxon>Basidiomycota</taxon>
        <taxon>Pucciniomycotina</taxon>
        <taxon>Microbotryomycetes</taxon>
        <taxon>Sporidiobolales</taxon>
        <taxon>Sporidiobolaceae</taxon>
        <taxon>Rhodotorula</taxon>
    </lineage>
</organism>
<dbReference type="SMART" id="SM00320">
    <property type="entry name" value="WD40"/>
    <property type="match status" value="2"/>
</dbReference>
<evidence type="ECO:0000313" key="13">
    <source>
        <dbReference type="Proteomes" id="UP000777482"/>
    </source>
</evidence>
<evidence type="ECO:0000313" key="12">
    <source>
        <dbReference type="EMBL" id="KAG0666896.1"/>
    </source>
</evidence>
<keyword evidence="7" id="KW-0325">Glycoprotein</keyword>
<dbReference type="FunFam" id="2.40.100.10:FF:000003">
    <property type="entry name" value="Peptidylprolyl isomerase domain and WD repeat-containing 1"/>
    <property type="match status" value="1"/>
</dbReference>
<proteinExistence type="predicted"/>
<dbReference type="GO" id="GO:0008081">
    <property type="term" value="F:phosphoric diester hydrolase activity"/>
    <property type="evidence" value="ECO:0007669"/>
    <property type="project" value="TreeGrafter"/>
</dbReference>
<keyword evidence="10" id="KW-0472">Membrane</keyword>
<dbReference type="EC" id="5.2.1.8" evidence="2"/>
<evidence type="ECO:0000256" key="2">
    <source>
        <dbReference type="ARBA" id="ARBA00013194"/>
    </source>
</evidence>
<evidence type="ECO:0000256" key="1">
    <source>
        <dbReference type="ARBA" id="ARBA00000971"/>
    </source>
</evidence>
<dbReference type="GO" id="GO:0005615">
    <property type="term" value="C:extracellular space"/>
    <property type="evidence" value="ECO:0007669"/>
    <property type="project" value="TreeGrafter"/>
</dbReference>
<dbReference type="PROSITE" id="PS50072">
    <property type="entry name" value="CSA_PPIASE_2"/>
    <property type="match status" value="1"/>
</dbReference>
<evidence type="ECO:0000256" key="5">
    <source>
        <dbReference type="ARBA" id="ARBA00022801"/>
    </source>
</evidence>
<keyword evidence="13" id="KW-1185">Reference proteome</keyword>
<comment type="caution">
    <text evidence="12">The sequence shown here is derived from an EMBL/GenBank/DDBJ whole genome shotgun (WGS) entry which is preliminary data.</text>
</comment>
<dbReference type="PANTHER" id="PTHR10340:SF34">
    <property type="entry name" value="SPHINGOMYELIN PHOSPHODIESTERASE"/>
    <property type="match status" value="1"/>
</dbReference>
<dbReference type="OrthoDB" id="282973at2759"/>
<dbReference type="InterPro" id="IPR015943">
    <property type="entry name" value="WD40/YVTN_repeat-like_dom_sf"/>
</dbReference>
<feature type="region of interest" description="Disordered" evidence="9">
    <location>
        <begin position="712"/>
        <end position="732"/>
    </location>
</feature>
<dbReference type="PRINTS" id="PR00153">
    <property type="entry name" value="CSAPPISMRASE"/>
</dbReference>
<evidence type="ECO:0000256" key="9">
    <source>
        <dbReference type="SAM" id="MobiDB-lite"/>
    </source>
</evidence>
<evidence type="ECO:0000256" key="3">
    <source>
        <dbReference type="ARBA" id="ARBA00022574"/>
    </source>
</evidence>
<evidence type="ECO:0000256" key="7">
    <source>
        <dbReference type="ARBA" id="ARBA00023180"/>
    </source>
</evidence>
<dbReference type="Gene3D" id="2.130.10.10">
    <property type="entry name" value="YVTN repeat-like/Quinoprotein amine dehydrogenase"/>
    <property type="match status" value="1"/>
</dbReference>
<keyword evidence="10" id="KW-0812">Transmembrane</keyword>
<dbReference type="Pfam" id="PF00160">
    <property type="entry name" value="Pro_isomerase"/>
    <property type="match status" value="1"/>
</dbReference>
<reference evidence="12 13" key="1">
    <citation type="submission" date="2020-11" db="EMBL/GenBank/DDBJ databases">
        <title>Kefir isolates.</title>
        <authorList>
            <person name="Marcisauskas S."/>
            <person name="Kim Y."/>
            <person name="Blasche S."/>
        </authorList>
    </citation>
    <scope>NUCLEOTIDE SEQUENCE [LARGE SCALE GENOMIC DNA]</scope>
    <source>
        <strain evidence="12 13">KR</strain>
    </source>
</reference>
<evidence type="ECO:0000259" key="11">
    <source>
        <dbReference type="PROSITE" id="PS50072"/>
    </source>
</evidence>
<dbReference type="InterPro" id="IPR002130">
    <property type="entry name" value="Cyclophilin-type_PPIase_dom"/>
</dbReference>
<comment type="catalytic activity">
    <reaction evidence="1">
        <text>[protein]-peptidylproline (omega=180) = [protein]-peptidylproline (omega=0)</text>
        <dbReference type="Rhea" id="RHEA:16237"/>
        <dbReference type="Rhea" id="RHEA-COMP:10747"/>
        <dbReference type="Rhea" id="RHEA-COMP:10748"/>
        <dbReference type="ChEBI" id="CHEBI:83833"/>
        <dbReference type="ChEBI" id="CHEBI:83834"/>
        <dbReference type="EC" id="5.2.1.8"/>
    </reaction>
</comment>
<evidence type="ECO:0000256" key="6">
    <source>
        <dbReference type="ARBA" id="ARBA00023110"/>
    </source>
</evidence>
<dbReference type="GO" id="GO:0006457">
    <property type="term" value="P:protein folding"/>
    <property type="evidence" value="ECO:0007669"/>
    <property type="project" value="InterPro"/>
</dbReference>
<feature type="region of interest" description="Disordered" evidence="9">
    <location>
        <begin position="1"/>
        <end position="82"/>
    </location>
</feature>
<dbReference type="InterPro" id="IPR041805">
    <property type="entry name" value="ASMase/PPN1_MPP"/>
</dbReference>